<keyword evidence="1" id="KW-0812">Transmembrane</keyword>
<dbReference type="InterPro" id="IPR055736">
    <property type="entry name" value="DUF7312"/>
</dbReference>
<name>A0A3P3R5Z3_9EURY</name>
<reference evidence="3 4" key="1">
    <citation type="submission" date="2018-11" db="EMBL/GenBank/DDBJ databases">
        <title>Taxonoimc description of Halomarina strain SPP-AMP-1.</title>
        <authorList>
            <person name="Pal Y."/>
            <person name="Srinivasana K."/>
            <person name="Verma A."/>
            <person name="Kumar P."/>
        </authorList>
    </citation>
    <scope>NUCLEOTIDE SEQUENCE [LARGE SCALE GENOMIC DNA]</scope>
    <source>
        <strain evidence="3 4">SPP-AMP-1</strain>
    </source>
</reference>
<dbReference type="Proteomes" id="UP000282322">
    <property type="component" value="Unassembled WGS sequence"/>
</dbReference>
<keyword evidence="1" id="KW-1133">Transmembrane helix</keyword>
<dbReference type="AlphaFoldDB" id="A0A3P3R5Z3"/>
<evidence type="ECO:0000313" key="4">
    <source>
        <dbReference type="Proteomes" id="UP000282322"/>
    </source>
</evidence>
<feature type="domain" description="DUF7312" evidence="2">
    <location>
        <begin position="12"/>
        <end position="69"/>
    </location>
</feature>
<organism evidence="3 4">
    <name type="scientific">Halocatena pleomorpha</name>
    <dbReference type="NCBI Taxonomy" id="1785090"/>
    <lineage>
        <taxon>Archaea</taxon>
        <taxon>Methanobacteriati</taxon>
        <taxon>Methanobacteriota</taxon>
        <taxon>Stenosarchaea group</taxon>
        <taxon>Halobacteria</taxon>
        <taxon>Halobacteriales</taxon>
        <taxon>Natronomonadaceae</taxon>
        <taxon>Halocatena</taxon>
    </lineage>
</organism>
<feature type="transmembrane region" description="Helical" evidence="1">
    <location>
        <begin position="52"/>
        <end position="73"/>
    </location>
</feature>
<evidence type="ECO:0000256" key="1">
    <source>
        <dbReference type="SAM" id="Phobius"/>
    </source>
</evidence>
<keyword evidence="1" id="KW-0472">Membrane</keyword>
<keyword evidence="4" id="KW-1185">Reference proteome</keyword>
<evidence type="ECO:0000259" key="2">
    <source>
        <dbReference type="Pfam" id="PF23994"/>
    </source>
</evidence>
<protein>
    <recommendedName>
        <fullName evidence="2">DUF7312 domain-containing protein</fullName>
    </recommendedName>
</protein>
<dbReference type="Pfam" id="PF23994">
    <property type="entry name" value="DUF7312"/>
    <property type="match status" value="1"/>
</dbReference>
<accession>A0A3P3R5Z3</accession>
<comment type="caution">
    <text evidence="3">The sequence shown here is derived from an EMBL/GenBank/DDBJ whole genome shotgun (WGS) entry which is preliminary data.</text>
</comment>
<dbReference type="EMBL" id="RRCH01000031">
    <property type="protein sequence ID" value="RRJ28892.1"/>
    <property type="molecule type" value="Genomic_DNA"/>
</dbReference>
<proteinExistence type="predicted"/>
<sequence>MRSESTPSMDDEREYRFAVDEVGENGTPDPIGEEIEALRSADPEPGSPSIEGTVFVTLGALVTAVLLLMLAGFI</sequence>
<evidence type="ECO:0000313" key="3">
    <source>
        <dbReference type="EMBL" id="RRJ28892.1"/>
    </source>
</evidence>
<gene>
    <name evidence="3" type="ORF">EIK79_14345</name>
</gene>